<evidence type="ECO:0000256" key="1">
    <source>
        <dbReference type="SAM" id="MobiDB-lite"/>
    </source>
</evidence>
<evidence type="ECO:0000313" key="2">
    <source>
        <dbReference type="EMBL" id="MBW0487133.1"/>
    </source>
</evidence>
<dbReference type="EMBL" id="AVOT02008992">
    <property type="protein sequence ID" value="MBW0487133.1"/>
    <property type="molecule type" value="Genomic_DNA"/>
</dbReference>
<reference evidence="2" key="1">
    <citation type="submission" date="2021-03" db="EMBL/GenBank/DDBJ databases">
        <title>Draft genome sequence of rust myrtle Austropuccinia psidii MF-1, a brazilian biotype.</title>
        <authorList>
            <person name="Quecine M.C."/>
            <person name="Pachon D.M.R."/>
            <person name="Bonatelli M.L."/>
            <person name="Correr F.H."/>
            <person name="Franceschini L.M."/>
            <person name="Leite T.F."/>
            <person name="Margarido G.R.A."/>
            <person name="Almeida C.A."/>
            <person name="Ferrarezi J.A."/>
            <person name="Labate C.A."/>
        </authorList>
    </citation>
    <scope>NUCLEOTIDE SEQUENCE</scope>
    <source>
        <strain evidence="2">MF-1</strain>
    </source>
</reference>
<accession>A0A9Q3H0D7</accession>
<feature type="compositionally biased region" description="Polar residues" evidence="1">
    <location>
        <begin position="71"/>
        <end position="96"/>
    </location>
</feature>
<dbReference type="Proteomes" id="UP000765509">
    <property type="component" value="Unassembled WGS sequence"/>
</dbReference>
<feature type="region of interest" description="Disordered" evidence="1">
    <location>
        <begin position="71"/>
        <end position="99"/>
    </location>
</feature>
<protein>
    <submittedName>
        <fullName evidence="2">Uncharacterized protein</fullName>
    </submittedName>
</protein>
<organism evidence="2 3">
    <name type="scientific">Austropuccinia psidii MF-1</name>
    <dbReference type="NCBI Taxonomy" id="1389203"/>
    <lineage>
        <taxon>Eukaryota</taxon>
        <taxon>Fungi</taxon>
        <taxon>Dikarya</taxon>
        <taxon>Basidiomycota</taxon>
        <taxon>Pucciniomycotina</taxon>
        <taxon>Pucciniomycetes</taxon>
        <taxon>Pucciniales</taxon>
        <taxon>Sphaerophragmiaceae</taxon>
        <taxon>Austropuccinia</taxon>
    </lineage>
</organism>
<feature type="region of interest" description="Disordered" evidence="1">
    <location>
        <begin position="1"/>
        <end position="20"/>
    </location>
</feature>
<evidence type="ECO:0000313" key="3">
    <source>
        <dbReference type="Proteomes" id="UP000765509"/>
    </source>
</evidence>
<sequence length="131" mass="14200">MCQHCSTQTHSSPEGDRKGVSFTPFQYKQCIKNLKSAIEPKSIPKKPTSASGSECSQIILDQICPTDYSQLTQSTLSTPPGLNSTAQKRNSGSQILPPQDPGMIISAILSSRYNIPCRASHILNPSLNLLI</sequence>
<keyword evidence="3" id="KW-1185">Reference proteome</keyword>
<gene>
    <name evidence="2" type="ORF">O181_026848</name>
</gene>
<proteinExistence type="predicted"/>
<dbReference type="AlphaFoldDB" id="A0A9Q3H0D7"/>
<comment type="caution">
    <text evidence="2">The sequence shown here is derived from an EMBL/GenBank/DDBJ whole genome shotgun (WGS) entry which is preliminary data.</text>
</comment>
<name>A0A9Q3H0D7_9BASI</name>
<feature type="compositionally biased region" description="Polar residues" evidence="1">
    <location>
        <begin position="1"/>
        <end position="12"/>
    </location>
</feature>